<name>A0A8J2XVZ0_9BACT</name>
<keyword evidence="2" id="KW-1185">Reference proteome</keyword>
<proteinExistence type="predicted"/>
<accession>A0A8J2XVZ0</accession>
<evidence type="ECO:0000313" key="1">
    <source>
        <dbReference type="EMBL" id="GGB20147.1"/>
    </source>
</evidence>
<sequence length="93" mass="10654">MKELAITLEQLLQPLRSDERVGPVHVCVYLALLQCGGGRKGWFHIQRDEVMRLAKIKGRRTYYRVMGELAEIGFVEYWASRNGKSGSRVRMGS</sequence>
<reference evidence="1" key="1">
    <citation type="journal article" date="2014" name="Int. J. Syst. Evol. Microbiol.">
        <title>Complete genome sequence of Corynebacterium casei LMG S-19264T (=DSM 44701T), isolated from a smear-ripened cheese.</title>
        <authorList>
            <consortium name="US DOE Joint Genome Institute (JGI-PGF)"/>
            <person name="Walter F."/>
            <person name="Albersmeier A."/>
            <person name="Kalinowski J."/>
            <person name="Ruckert C."/>
        </authorList>
    </citation>
    <scope>NUCLEOTIDE SEQUENCE</scope>
    <source>
        <strain evidence="1">CGMCC 1.15448</strain>
    </source>
</reference>
<dbReference type="EMBL" id="BMJC01000006">
    <property type="protein sequence ID" value="GGB20147.1"/>
    <property type="molecule type" value="Genomic_DNA"/>
</dbReference>
<comment type="caution">
    <text evidence="1">The sequence shown here is derived from an EMBL/GenBank/DDBJ whole genome shotgun (WGS) entry which is preliminary data.</text>
</comment>
<protein>
    <submittedName>
        <fullName evidence="1">Uncharacterized protein</fullName>
    </submittedName>
</protein>
<reference evidence="1" key="2">
    <citation type="submission" date="2020-09" db="EMBL/GenBank/DDBJ databases">
        <authorList>
            <person name="Sun Q."/>
            <person name="Zhou Y."/>
        </authorList>
    </citation>
    <scope>NUCLEOTIDE SEQUENCE</scope>
    <source>
        <strain evidence="1">CGMCC 1.15448</strain>
    </source>
</reference>
<dbReference type="Proteomes" id="UP000607559">
    <property type="component" value="Unassembled WGS sequence"/>
</dbReference>
<organism evidence="1 2">
    <name type="scientific">Puia dinghuensis</name>
    <dbReference type="NCBI Taxonomy" id="1792502"/>
    <lineage>
        <taxon>Bacteria</taxon>
        <taxon>Pseudomonadati</taxon>
        <taxon>Bacteroidota</taxon>
        <taxon>Chitinophagia</taxon>
        <taxon>Chitinophagales</taxon>
        <taxon>Chitinophagaceae</taxon>
        <taxon>Puia</taxon>
    </lineage>
</organism>
<dbReference type="AlphaFoldDB" id="A0A8J2XVZ0"/>
<dbReference type="RefSeq" id="WP_229689090.1">
    <property type="nucleotide sequence ID" value="NZ_BMJC01000006.1"/>
</dbReference>
<gene>
    <name evidence="1" type="ORF">GCM10011511_49860</name>
</gene>
<evidence type="ECO:0000313" key="2">
    <source>
        <dbReference type="Proteomes" id="UP000607559"/>
    </source>
</evidence>